<dbReference type="GO" id="GO:0005737">
    <property type="term" value="C:cytoplasm"/>
    <property type="evidence" value="ECO:0007669"/>
    <property type="project" value="TreeGrafter"/>
</dbReference>
<dbReference type="OrthoDB" id="9788221at2"/>
<dbReference type="PANTHER" id="PTHR13774">
    <property type="entry name" value="PHENAZINE BIOSYNTHESIS PROTEIN"/>
    <property type="match status" value="1"/>
</dbReference>
<evidence type="ECO:0000256" key="2">
    <source>
        <dbReference type="ARBA" id="ARBA00023235"/>
    </source>
</evidence>
<dbReference type="NCBIfam" id="TIGR00654">
    <property type="entry name" value="PhzF_family"/>
    <property type="match status" value="1"/>
</dbReference>
<name>A0A429ZVJ1_9ENTE</name>
<dbReference type="GeneID" id="98566746"/>
<dbReference type="AlphaFoldDB" id="A0A429ZVJ1"/>
<organism evidence="4 5">
    <name type="scientific">Vagococcus salmoninarum</name>
    <dbReference type="NCBI Taxonomy" id="2739"/>
    <lineage>
        <taxon>Bacteria</taxon>
        <taxon>Bacillati</taxon>
        <taxon>Bacillota</taxon>
        <taxon>Bacilli</taxon>
        <taxon>Lactobacillales</taxon>
        <taxon>Enterococcaceae</taxon>
        <taxon>Vagococcus</taxon>
    </lineage>
</organism>
<evidence type="ECO:0000256" key="1">
    <source>
        <dbReference type="ARBA" id="ARBA00008270"/>
    </source>
</evidence>
<dbReference type="GO" id="GO:0016853">
    <property type="term" value="F:isomerase activity"/>
    <property type="evidence" value="ECO:0007669"/>
    <property type="project" value="UniProtKB-KW"/>
</dbReference>
<keyword evidence="5" id="KW-1185">Reference proteome</keyword>
<dbReference type="RefSeq" id="WP_126777873.1">
    <property type="nucleotide sequence ID" value="NZ_CAUQJP010000018.1"/>
</dbReference>
<gene>
    <name evidence="4" type="ORF">CBF35_00065</name>
</gene>
<dbReference type="EMBL" id="NGJU01000001">
    <property type="protein sequence ID" value="RST97720.1"/>
    <property type="molecule type" value="Genomic_DNA"/>
</dbReference>
<protein>
    <recommendedName>
        <fullName evidence="6">Phenazine biosynthesis protein PhzF</fullName>
    </recommendedName>
</protein>
<evidence type="ECO:0000256" key="3">
    <source>
        <dbReference type="PIRSR" id="PIRSR016184-1"/>
    </source>
</evidence>
<dbReference type="PANTHER" id="PTHR13774:SF17">
    <property type="entry name" value="PHENAZINE BIOSYNTHESIS-LIKE DOMAIN-CONTAINING PROTEIN"/>
    <property type="match status" value="1"/>
</dbReference>
<dbReference type="PIRSF" id="PIRSF016184">
    <property type="entry name" value="PhzC_PhzF"/>
    <property type="match status" value="1"/>
</dbReference>
<evidence type="ECO:0008006" key="6">
    <source>
        <dbReference type="Google" id="ProtNLM"/>
    </source>
</evidence>
<comment type="caution">
    <text evidence="4">The sequence shown here is derived from an EMBL/GenBank/DDBJ whole genome shotgun (WGS) entry which is preliminary data.</text>
</comment>
<dbReference type="Proteomes" id="UP000287239">
    <property type="component" value="Unassembled WGS sequence"/>
</dbReference>
<accession>A0A429ZVJ1</accession>
<dbReference type="Gene3D" id="3.10.310.10">
    <property type="entry name" value="Diaminopimelate Epimerase, Chain A, domain 1"/>
    <property type="match status" value="2"/>
</dbReference>
<evidence type="ECO:0000313" key="4">
    <source>
        <dbReference type="EMBL" id="RST97720.1"/>
    </source>
</evidence>
<reference evidence="4 5" key="1">
    <citation type="submission" date="2017-05" db="EMBL/GenBank/DDBJ databases">
        <title>Vagococcus spp. assemblies.</title>
        <authorList>
            <person name="Gulvik C.A."/>
        </authorList>
    </citation>
    <scope>NUCLEOTIDE SEQUENCE [LARGE SCALE GENOMIC DNA]</scope>
    <source>
        <strain evidence="4 5">NCFB 2777</strain>
    </source>
</reference>
<keyword evidence="2" id="KW-0413">Isomerase</keyword>
<sequence length="290" mass="31733">MKACTVIELSVFSQKNGGGNLCGLVLNGAELTSQEMQTIASLAGYSETVFIVESKVADIGLRFFMPNQETPLCGHGTIGAISYLSSQLEAERQHWHIETQAGILEATFNKQAQTVTMSQSPAMFKPYQEDIVELCQVLGIQPQDLDPTLPVVYGSTGVWTLIVPVKKLASLAKMLPQTQEFPKVLQGRKDISIHPFTKGETSDYVARHFSSYASGIIEDPVTGTASGVMAAYLLVYGDDPQVQRGINIEQGVALKELGKVTAQANYLNQQIDVKVKGETTYKRKFNLSFY</sequence>
<proteinExistence type="inferred from homology"/>
<dbReference type="Pfam" id="PF02567">
    <property type="entry name" value="PhzC-PhzF"/>
    <property type="match status" value="1"/>
</dbReference>
<comment type="similarity">
    <text evidence="1">Belongs to the PhzF family.</text>
</comment>
<dbReference type="InterPro" id="IPR003719">
    <property type="entry name" value="Phenazine_PhzF-like"/>
</dbReference>
<evidence type="ECO:0000313" key="5">
    <source>
        <dbReference type="Proteomes" id="UP000287239"/>
    </source>
</evidence>
<dbReference type="SUPFAM" id="SSF54506">
    <property type="entry name" value="Diaminopimelate epimerase-like"/>
    <property type="match status" value="1"/>
</dbReference>
<feature type="active site" evidence="3">
    <location>
        <position position="47"/>
    </location>
</feature>